<feature type="region of interest" description="Disordered" evidence="3">
    <location>
        <begin position="348"/>
        <end position="461"/>
    </location>
</feature>
<evidence type="ECO:0000256" key="2">
    <source>
        <dbReference type="ARBA" id="ARBA00023006"/>
    </source>
</evidence>
<dbReference type="PANTHER" id="PTHR21481:SF0">
    <property type="entry name" value="PROTEIN CLEC16A"/>
    <property type="match status" value="1"/>
</dbReference>
<gene>
    <name evidence="7" type="primary">LOC118407863</name>
</gene>
<dbReference type="GeneID" id="118407863"/>
<evidence type="ECO:0000256" key="1">
    <source>
        <dbReference type="ARBA" id="ARBA00006441"/>
    </source>
</evidence>
<feature type="compositionally biased region" description="Polar residues" evidence="3">
    <location>
        <begin position="355"/>
        <end position="368"/>
    </location>
</feature>
<name>A0A9J7HTU2_BRAFL</name>
<evidence type="ECO:0000256" key="3">
    <source>
        <dbReference type="SAM" id="MobiDB-lite"/>
    </source>
</evidence>
<feature type="region of interest" description="Disordered" evidence="3">
    <location>
        <begin position="881"/>
        <end position="1078"/>
    </location>
</feature>
<dbReference type="Proteomes" id="UP000001554">
    <property type="component" value="Unplaced"/>
</dbReference>
<dbReference type="OrthoDB" id="294052at2759"/>
<dbReference type="GO" id="GO:0016197">
    <property type="term" value="P:endosomal transport"/>
    <property type="evidence" value="ECO:0000318"/>
    <property type="project" value="GO_Central"/>
</dbReference>
<feature type="domain" description="CLEC16A/TT9 C-terminal" evidence="5">
    <location>
        <begin position="243"/>
        <end position="414"/>
    </location>
</feature>
<dbReference type="Pfam" id="PF19439">
    <property type="entry name" value="CLEC16A_C"/>
    <property type="match status" value="3"/>
</dbReference>
<feature type="domain" description="CLEC16A/TT9 C-terminal" evidence="5">
    <location>
        <begin position="774"/>
        <end position="1025"/>
    </location>
</feature>
<feature type="compositionally biased region" description="Basic and acidic residues" evidence="3">
    <location>
        <begin position="997"/>
        <end position="1048"/>
    </location>
</feature>
<evidence type="ECO:0000259" key="5">
    <source>
        <dbReference type="Pfam" id="PF19439"/>
    </source>
</evidence>
<dbReference type="OMA" id="SMQEQNT"/>
<proteinExistence type="inferred from homology"/>
<feature type="domain" description="CLEC16A/TT9 C-terminal" evidence="5">
    <location>
        <begin position="493"/>
        <end position="772"/>
    </location>
</feature>
<dbReference type="KEGG" id="bfo:118407863"/>
<dbReference type="Pfam" id="PF09758">
    <property type="entry name" value="FPL"/>
    <property type="match status" value="1"/>
</dbReference>
<feature type="compositionally biased region" description="Basic and acidic residues" evidence="3">
    <location>
        <begin position="934"/>
        <end position="947"/>
    </location>
</feature>
<dbReference type="GO" id="GO:1901096">
    <property type="term" value="P:regulation of autophagosome maturation"/>
    <property type="evidence" value="ECO:0000318"/>
    <property type="project" value="GO_Central"/>
</dbReference>
<organism evidence="6 7">
    <name type="scientific">Branchiostoma floridae</name>
    <name type="common">Florida lancelet</name>
    <name type="synonym">Amphioxus</name>
    <dbReference type="NCBI Taxonomy" id="7739"/>
    <lineage>
        <taxon>Eukaryota</taxon>
        <taxon>Metazoa</taxon>
        <taxon>Chordata</taxon>
        <taxon>Cephalochordata</taxon>
        <taxon>Leptocardii</taxon>
        <taxon>Amphioxiformes</taxon>
        <taxon>Branchiostomatidae</taxon>
        <taxon>Branchiostoma</taxon>
    </lineage>
</organism>
<sequence>MFQRPRNWINQAIWKPRNPHSLEHLKFLYGVLAKNAVVTEQNRSLLVETLRSISEILIWGDQNDSSVFDFFLEKNMLLFFLRILRQKTGRYVCVQLLQTLNILFENIQNETSLYYLLSNNHVNSIIVHKFDFSDEEVLAYYISFVKTLSLKLNSHTIHFFYNEHTNDFPLYTEAIKFFNHSESMVRIAVRTLTLNVYKVDDKSMLQFIRAKTAAPYFSNLVWFIGNHILELDNCVKNDADHQSRGRLGDLVAEHLDHLHYLNDILCLNIKDLNDVLTDHLLNRLFIPLYVYSLSHDGGDGIRYQQDGRSRVSPVVSLFLLSQVFLIIQHAPLVNSLADFIFNQGPQAEALEEEQATNSNQDPSSSNPRRFTPPAETLEKSLEASIGKGKKKHKKQPSSRNTDQAEEDGETEYTEGNSTFYKDPAELSDTGAEDLSVRSVSTRERARGPIVGPGHWLMGPIDGQAPSDYTLMYPRSSESQGPAVRRSKPTAAISGDTVMSSQNITDEEKCSRAAATGVRQTESTTGFKRRYLDAIFDTLDCGNNDYEGLFSLCLLYAMGKNEGIREGLMDAVAMPSVHSPTKQHYSSPLLERLLKVLELSTKQVSAVRVATLWLSCTLVKQLVLSRDQCYLQDRHVAYVEGVREAATLLLRMFYKGDEIFLDMFEDEFSKMKEKPLNVEYLTMDPSVLLPPTGTPLTGIEFDKRLPCGEVERARKAMRTFFLLRDLSLSLQMKVEDQLPLTKDSELIKENEKLDLNNSDLIACTVVTEDKQRVRLGDVEVTADKEDSRALHVQIHKPTSSVSVQASPSSYKPMPLLSAKFIFDDHIRCMAAKQRMTKGRSRARQAKMRLISKLLDMPAAVSPPSPTPPVHRTLQMGAMRMYTAHPSHQDPPPTMRKFGPVPGFAQRRASSHTSPSGRRSASPKGRSSPKAQNRSLQHETSVEEAREAILAETAEAIPLQDLSKQGRSFPQESDEKELSSTNLSPSLRPAKAPPASLLPRHDDGDRPSYHESVKLTRPADPDRIRSISDTSSREGRKETRNPDANRRRSSSDGSGSRIKPTWHHGAHWYTGDNDDSNNGD</sequence>
<keyword evidence="2" id="KW-0072">Autophagy</keyword>
<evidence type="ECO:0000259" key="4">
    <source>
        <dbReference type="Pfam" id="PF09758"/>
    </source>
</evidence>
<accession>A0A9J7HTU2</accession>
<feature type="compositionally biased region" description="Basic residues" evidence="3">
    <location>
        <begin position="387"/>
        <end position="396"/>
    </location>
</feature>
<dbReference type="InterPro" id="IPR045820">
    <property type="entry name" value="CLEC16A/TT9_C"/>
</dbReference>
<dbReference type="InterPro" id="IPR019155">
    <property type="entry name" value="CLEC16A/TT9_N"/>
</dbReference>
<dbReference type="GO" id="GO:0006914">
    <property type="term" value="P:autophagy"/>
    <property type="evidence" value="ECO:0007669"/>
    <property type="project" value="UniProtKB-KW"/>
</dbReference>
<dbReference type="RefSeq" id="XP_035664310.1">
    <property type="nucleotide sequence ID" value="XM_035808417.1"/>
</dbReference>
<feature type="compositionally biased region" description="Polar residues" evidence="3">
    <location>
        <begin position="960"/>
        <end position="969"/>
    </location>
</feature>
<dbReference type="InterPro" id="IPR039272">
    <property type="entry name" value="CLEC16A/TT9"/>
</dbReference>
<feature type="compositionally biased region" description="Acidic residues" evidence="3">
    <location>
        <begin position="403"/>
        <end position="412"/>
    </location>
</feature>
<dbReference type="PANTHER" id="PTHR21481">
    <property type="entry name" value="PROTEIN CLEC16A"/>
    <property type="match status" value="1"/>
</dbReference>
<reference evidence="7" key="1">
    <citation type="submission" date="2025-08" db="UniProtKB">
        <authorList>
            <consortium name="RefSeq"/>
        </authorList>
    </citation>
    <scope>IDENTIFICATION</scope>
    <source>
        <strain evidence="7">S238N-H82</strain>
        <tissue evidence="7">Testes</tissue>
    </source>
</reference>
<evidence type="ECO:0000313" key="7">
    <source>
        <dbReference type="RefSeq" id="XP_035664310.1"/>
    </source>
</evidence>
<protein>
    <submittedName>
        <fullName evidence="7">Protein CLEC16A-like</fullName>
    </submittedName>
</protein>
<evidence type="ECO:0000313" key="6">
    <source>
        <dbReference type="Proteomes" id="UP000001554"/>
    </source>
</evidence>
<keyword evidence="6" id="KW-1185">Reference proteome</keyword>
<dbReference type="AlphaFoldDB" id="A0A9J7HTU2"/>
<dbReference type="GO" id="GO:0005794">
    <property type="term" value="C:Golgi apparatus"/>
    <property type="evidence" value="ECO:0000318"/>
    <property type="project" value="GO_Central"/>
</dbReference>
<feature type="domain" description="FPL" evidence="4">
    <location>
        <begin position="50"/>
        <end position="197"/>
    </location>
</feature>
<comment type="similarity">
    <text evidence="1">Belongs to the CLEC16A/gop-1 family.</text>
</comment>
<dbReference type="GO" id="GO:0007034">
    <property type="term" value="P:vacuolar transport"/>
    <property type="evidence" value="ECO:0000318"/>
    <property type="project" value="GO_Central"/>
</dbReference>